<evidence type="ECO:0000256" key="4">
    <source>
        <dbReference type="ARBA" id="ARBA00022692"/>
    </source>
</evidence>
<dbReference type="EMBL" id="JANAWD010000526">
    <property type="protein sequence ID" value="KAJ3478253.1"/>
    <property type="molecule type" value="Genomic_DNA"/>
</dbReference>
<dbReference type="GO" id="GO:0000139">
    <property type="term" value="C:Golgi membrane"/>
    <property type="evidence" value="ECO:0007669"/>
    <property type="project" value="TreeGrafter"/>
</dbReference>
<keyword evidence="9" id="KW-1185">Reference proteome</keyword>
<evidence type="ECO:0000256" key="2">
    <source>
        <dbReference type="ARBA" id="ARBA00022448"/>
    </source>
</evidence>
<sequence>MFLDWATTLSLIFGGCCSNALTLEQITSQNPRLGNLITFAQFLLISLHGLPKFMTFTPYPKLKPRQIPLKAYILQVILFYVLSLLNNAAFAYKIPMTVHIIFRSGGLIVSMVMGWLVMGRTYRPAQILSVFVVTTGVVLTTLSASKPKQPGTSSAPNAYAFGIFLMSLALILGGFLGIIQDKMYSKYGRQATAKADASGKKPTQPWEESMFYLHFLSMPLFLLMRQDLVAQVGIVNSGPRTELVLPSAFQVLPRTSFSVFEVNHHLDATTVIFPSLYVPLILNTVTQLFCVAGVNRLTSRISSLGVTLTLVVRKALSLVISIVLFGGDSRMDSQKKAQLWGGAFLVFAGTIAYSLASSKPQPKPKKKDE</sequence>
<dbReference type="Proteomes" id="UP001212997">
    <property type="component" value="Unassembled WGS sequence"/>
</dbReference>
<comment type="subcellular location">
    <subcellularLocation>
        <location evidence="1">Endomembrane system</location>
        <topology evidence="1">Multi-pass membrane protein</topology>
    </subcellularLocation>
</comment>
<feature type="transmembrane region" description="Helical" evidence="7">
    <location>
        <begin position="71"/>
        <end position="94"/>
    </location>
</feature>
<evidence type="ECO:0000313" key="9">
    <source>
        <dbReference type="Proteomes" id="UP001212997"/>
    </source>
</evidence>
<keyword evidence="2" id="KW-0813">Transport</keyword>
<feature type="transmembrane region" description="Helical" evidence="7">
    <location>
        <begin position="32"/>
        <end position="50"/>
    </location>
</feature>
<evidence type="ECO:0000256" key="5">
    <source>
        <dbReference type="ARBA" id="ARBA00022989"/>
    </source>
</evidence>
<dbReference type="PANTHER" id="PTHR10778">
    <property type="entry name" value="SOLUTE CARRIER FAMILY 35 MEMBER B"/>
    <property type="match status" value="1"/>
</dbReference>
<keyword evidence="5 7" id="KW-1133">Transmembrane helix</keyword>
<dbReference type="InterPro" id="IPR037185">
    <property type="entry name" value="EmrE-like"/>
</dbReference>
<feature type="transmembrane region" description="Helical" evidence="7">
    <location>
        <begin position="304"/>
        <end position="325"/>
    </location>
</feature>
<gene>
    <name evidence="8" type="ORF">NLI96_g9887</name>
</gene>
<dbReference type="PANTHER" id="PTHR10778:SF4">
    <property type="entry name" value="NUCLEOTIDE SUGAR TRANSPORTER SLC35B4"/>
    <property type="match status" value="1"/>
</dbReference>
<evidence type="ECO:0000313" key="8">
    <source>
        <dbReference type="EMBL" id="KAJ3478253.1"/>
    </source>
</evidence>
<name>A0AAD5UUM7_9APHY</name>
<accession>A0AAD5UUM7</accession>
<feature type="transmembrane region" description="Helical" evidence="7">
    <location>
        <begin position="100"/>
        <end position="118"/>
    </location>
</feature>
<keyword evidence="4 7" id="KW-0812">Transmembrane</keyword>
<organism evidence="8 9">
    <name type="scientific">Meripilus lineatus</name>
    <dbReference type="NCBI Taxonomy" id="2056292"/>
    <lineage>
        <taxon>Eukaryota</taxon>
        <taxon>Fungi</taxon>
        <taxon>Dikarya</taxon>
        <taxon>Basidiomycota</taxon>
        <taxon>Agaricomycotina</taxon>
        <taxon>Agaricomycetes</taxon>
        <taxon>Polyporales</taxon>
        <taxon>Meripilaceae</taxon>
        <taxon>Meripilus</taxon>
    </lineage>
</organism>
<dbReference type="GO" id="GO:0005462">
    <property type="term" value="F:UDP-N-acetylglucosamine transmembrane transporter activity"/>
    <property type="evidence" value="ECO:0007669"/>
    <property type="project" value="TreeGrafter"/>
</dbReference>
<feature type="transmembrane region" description="Helical" evidence="7">
    <location>
        <begin position="125"/>
        <end position="145"/>
    </location>
</feature>
<evidence type="ECO:0000256" key="3">
    <source>
        <dbReference type="ARBA" id="ARBA00022597"/>
    </source>
</evidence>
<dbReference type="AlphaFoldDB" id="A0AAD5UUM7"/>
<protein>
    <recommendedName>
        <fullName evidence="10">UAA transporter</fullName>
    </recommendedName>
</protein>
<dbReference type="GO" id="GO:0005789">
    <property type="term" value="C:endoplasmic reticulum membrane"/>
    <property type="evidence" value="ECO:0007669"/>
    <property type="project" value="TreeGrafter"/>
</dbReference>
<evidence type="ECO:0000256" key="7">
    <source>
        <dbReference type="SAM" id="Phobius"/>
    </source>
</evidence>
<dbReference type="Pfam" id="PF08449">
    <property type="entry name" value="UAA"/>
    <property type="match status" value="1"/>
</dbReference>
<evidence type="ECO:0000256" key="1">
    <source>
        <dbReference type="ARBA" id="ARBA00004127"/>
    </source>
</evidence>
<reference evidence="8" key="1">
    <citation type="submission" date="2022-07" db="EMBL/GenBank/DDBJ databases">
        <title>Genome Sequence of Physisporinus lineatus.</title>
        <authorList>
            <person name="Buettner E."/>
        </authorList>
    </citation>
    <scope>NUCLEOTIDE SEQUENCE</scope>
    <source>
        <strain evidence="8">VT162</strain>
    </source>
</reference>
<comment type="caution">
    <text evidence="8">The sequence shown here is derived from an EMBL/GenBank/DDBJ whole genome shotgun (WGS) entry which is preliminary data.</text>
</comment>
<dbReference type="GO" id="GO:0005464">
    <property type="term" value="F:UDP-xylose transmembrane transporter activity"/>
    <property type="evidence" value="ECO:0007669"/>
    <property type="project" value="TreeGrafter"/>
</dbReference>
<evidence type="ECO:0008006" key="10">
    <source>
        <dbReference type="Google" id="ProtNLM"/>
    </source>
</evidence>
<keyword evidence="6 7" id="KW-0472">Membrane</keyword>
<dbReference type="SUPFAM" id="SSF103481">
    <property type="entry name" value="Multidrug resistance efflux transporter EmrE"/>
    <property type="match status" value="1"/>
</dbReference>
<evidence type="ECO:0000256" key="6">
    <source>
        <dbReference type="ARBA" id="ARBA00023136"/>
    </source>
</evidence>
<dbReference type="InterPro" id="IPR013657">
    <property type="entry name" value="SCL35B1-4/HUT1"/>
</dbReference>
<feature type="transmembrane region" description="Helical" evidence="7">
    <location>
        <begin position="337"/>
        <end position="356"/>
    </location>
</feature>
<keyword evidence="3" id="KW-0762">Sugar transport</keyword>
<feature type="transmembrane region" description="Helical" evidence="7">
    <location>
        <begin position="157"/>
        <end position="179"/>
    </location>
</feature>
<proteinExistence type="predicted"/>